<evidence type="ECO:0000256" key="1">
    <source>
        <dbReference type="ARBA" id="ARBA00044755"/>
    </source>
</evidence>
<dbReference type="PANTHER" id="PTHR35024:SF4">
    <property type="entry name" value="POLYMER-FORMING CYTOSKELETAL PROTEIN"/>
    <property type="match status" value="1"/>
</dbReference>
<sequence>MLGSKSDTIKSEVNPKPSLAGNGSAAGHFDVLAAQEVSAPAAIIGPKIRFRGELVGEEDLLIQGQIDGTIDLKDNNLTVGEQGKVKANVLAKTITVQGEVEGDIFAQERIAILSSSNVQGNLVAERVILEDGARFRGSIDMDVEAHRDQLQKVGEKTGASWSVKPGTRGAGTEKQPETVLEE</sequence>
<proteinExistence type="inferred from homology"/>
<reference evidence="4" key="1">
    <citation type="journal article" date="2019" name="Int. J. Syst. Evol. Microbiol.">
        <title>The Global Catalogue of Microorganisms (GCM) 10K type strain sequencing project: providing services to taxonomists for standard genome sequencing and annotation.</title>
        <authorList>
            <consortium name="The Broad Institute Genomics Platform"/>
            <consortium name="The Broad Institute Genome Sequencing Center for Infectious Disease"/>
            <person name="Wu L."/>
            <person name="Ma J."/>
        </authorList>
    </citation>
    <scope>NUCLEOTIDE SEQUENCE [LARGE SCALE GENOMIC DNA]</scope>
    <source>
        <strain evidence="4">CGMCC 1.13718</strain>
    </source>
</reference>
<gene>
    <name evidence="3" type="ORF">ACFQBM_02185</name>
</gene>
<accession>A0ABW1YH13</accession>
<dbReference type="InterPro" id="IPR007607">
    <property type="entry name" value="BacA/B"/>
</dbReference>
<dbReference type="PANTHER" id="PTHR35024">
    <property type="entry name" value="HYPOTHETICAL CYTOSOLIC PROTEIN"/>
    <property type="match status" value="1"/>
</dbReference>
<dbReference type="RefSeq" id="WP_193192185.1">
    <property type="nucleotide sequence ID" value="NZ_JACZFR010000026.1"/>
</dbReference>
<comment type="similarity">
    <text evidence="1">Belongs to the bactofilin family.</text>
</comment>
<keyword evidence="4" id="KW-1185">Reference proteome</keyword>
<protein>
    <submittedName>
        <fullName evidence="3">Polymer-forming cytoskeletal protein</fullName>
    </submittedName>
</protein>
<evidence type="ECO:0000313" key="4">
    <source>
        <dbReference type="Proteomes" id="UP001596425"/>
    </source>
</evidence>
<dbReference type="Proteomes" id="UP001596425">
    <property type="component" value="Unassembled WGS sequence"/>
</dbReference>
<feature type="region of interest" description="Disordered" evidence="2">
    <location>
        <begin position="1"/>
        <end position="22"/>
    </location>
</feature>
<dbReference type="Pfam" id="PF04519">
    <property type="entry name" value="Bactofilin"/>
    <property type="match status" value="1"/>
</dbReference>
<feature type="region of interest" description="Disordered" evidence="2">
    <location>
        <begin position="151"/>
        <end position="182"/>
    </location>
</feature>
<evidence type="ECO:0000313" key="3">
    <source>
        <dbReference type="EMBL" id="MFC6632067.1"/>
    </source>
</evidence>
<dbReference type="EMBL" id="JBHSVR010000001">
    <property type="protein sequence ID" value="MFC6632067.1"/>
    <property type="molecule type" value="Genomic_DNA"/>
</dbReference>
<name>A0ABW1YH13_9GAMM</name>
<evidence type="ECO:0000256" key="2">
    <source>
        <dbReference type="SAM" id="MobiDB-lite"/>
    </source>
</evidence>
<comment type="caution">
    <text evidence="3">The sequence shown here is derived from an EMBL/GenBank/DDBJ whole genome shotgun (WGS) entry which is preliminary data.</text>
</comment>
<organism evidence="3 4">
    <name type="scientific">Microbulbifer taiwanensis</name>
    <dbReference type="NCBI Taxonomy" id="986746"/>
    <lineage>
        <taxon>Bacteria</taxon>
        <taxon>Pseudomonadati</taxon>
        <taxon>Pseudomonadota</taxon>
        <taxon>Gammaproteobacteria</taxon>
        <taxon>Cellvibrionales</taxon>
        <taxon>Microbulbiferaceae</taxon>
        <taxon>Microbulbifer</taxon>
    </lineage>
</organism>